<sequence length="159" mass="18066">MGPPRPQPTEEEWLRHKPAIRRLYLVEQMPLKNLVVEVANLGLTVTKAQLEYKLKQWDFRKNISKERWASIDSIMAKRRREGKDKDKSGATRLFTSAHSRVSKRCADYRLHSAAAPRGLRMAKHVTMATFPSQAPDIYGDGKHSAGQQSRSVRFPAGAL</sequence>
<name>A0A9P8N2H8_9HYPO</name>
<dbReference type="AlphaFoldDB" id="A0A9P8N2H8"/>
<feature type="domain" description="Clr5" evidence="2">
    <location>
        <begin position="10"/>
        <end position="61"/>
    </location>
</feature>
<protein>
    <submittedName>
        <fullName evidence="3">Clr5 domain-containing protein</fullName>
    </submittedName>
</protein>
<dbReference type="OrthoDB" id="539213at2759"/>
<dbReference type="Proteomes" id="UP000824596">
    <property type="component" value="Unassembled WGS sequence"/>
</dbReference>
<feature type="region of interest" description="Disordered" evidence="1">
    <location>
        <begin position="138"/>
        <end position="159"/>
    </location>
</feature>
<evidence type="ECO:0000256" key="1">
    <source>
        <dbReference type="SAM" id="MobiDB-lite"/>
    </source>
</evidence>
<keyword evidence="4" id="KW-1185">Reference proteome</keyword>
<reference evidence="3" key="1">
    <citation type="submission" date="2021-09" db="EMBL/GenBank/DDBJ databases">
        <title>A high-quality genome of the endoparasitic fungus Hirsutella rhossiliensis with a comparison of Hirsutella genomes reveals transposable elements contributing to genome size variation.</title>
        <authorList>
            <person name="Lin R."/>
            <person name="Jiao Y."/>
            <person name="Sun X."/>
            <person name="Ling J."/>
            <person name="Xie B."/>
            <person name="Cheng X."/>
        </authorList>
    </citation>
    <scope>NUCLEOTIDE SEQUENCE</scope>
    <source>
        <strain evidence="3">HR02</strain>
    </source>
</reference>
<evidence type="ECO:0000313" key="4">
    <source>
        <dbReference type="Proteomes" id="UP000824596"/>
    </source>
</evidence>
<dbReference type="InterPro" id="IPR025676">
    <property type="entry name" value="Clr5_dom"/>
</dbReference>
<organism evidence="3 4">
    <name type="scientific">Hirsutella rhossiliensis</name>
    <dbReference type="NCBI Taxonomy" id="111463"/>
    <lineage>
        <taxon>Eukaryota</taxon>
        <taxon>Fungi</taxon>
        <taxon>Dikarya</taxon>
        <taxon>Ascomycota</taxon>
        <taxon>Pezizomycotina</taxon>
        <taxon>Sordariomycetes</taxon>
        <taxon>Hypocreomycetidae</taxon>
        <taxon>Hypocreales</taxon>
        <taxon>Ophiocordycipitaceae</taxon>
        <taxon>Hirsutella</taxon>
    </lineage>
</organism>
<dbReference type="Pfam" id="PF14420">
    <property type="entry name" value="Clr5"/>
    <property type="match status" value="1"/>
</dbReference>
<comment type="caution">
    <text evidence="3">The sequence shown here is derived from an EMBL/GenBank/DDBJ whole genome shotgun (WGS) entry which is preliminary data.</text>
</comment>
<proteinExistence type="predicted"/>
<gene>
    <name evidence="3" type="ORF">HRG_06032</name>
</gene>
<dbReference type="RefSeq" id="XP_044721035.1">
    <property type="nucleotide sequence ID" value="XM_044864503.1"/>
</dbReference>
<evidence type="ECO:0000259" key="2">
    <source>
        <dbReference type="Pfam" id="PF14420"/>
    </source>
</evidence>
<accession>A0A9P8N2H8</accession>
<dbReference type="EMBL" id="JAIZPD010000005">
    <property type="protein sequence ID" value="KAH0963522.1"/>
    <property type="molecule type" value="Genomic_DNA"/>
</dbReference>
<evidence type="ECO:0000313" key="3">
    <source>
        <dbReference type="EMBL" id="KAH0963522.1"/>
    </source>
</evidence>
<dbReference type="GeneID" id="68355161"/>